<dbReference type="eggNOG" id="KOG0619">
    <property type="taxonomic scope" value="Eukaryota"/>
</dbReference>
<keyword evidence="8" id="KW-0675">Receptor</keyword>
<evidence type="ECO:0000256" key="6">
    <source>
        <dbReference type="ARBA" id="ARBA00022989"/>
    </source>
</evidence>
<evidence type="ECO:0000256" key="10">
    <source>
        <dbReference type="SAM" id="SignalP"/>
    </source>
</evidence>
<dbReference type="Proteomes" id="UP000029120">
    <property type="component" value="Chromosome 3"/>
</dbReference>
<dbReference type="OMA" id="FFWANSH"/>
<dbReference type="PANTHER" id="PTHR48061">
    <property type="entry name" value="LEUCINE-RICH REPEAT RECEPTOR PROTEIN KINASE EMS1-LIKE-RELATED"/>
    <property type="match status" value="1"/>
</dbReference>
<dbReference type="OrthoDB" id="1111478at2759"/>
<comment type="subcellular location">
    <subcellularLocation>
        <location evidence="1">Membrane</location>
        <topology evidence="1">Single-pass type I membrane protein</topology>
    </subcellularLocation>
</comment>
<keyword evidence="9" id="KW-0325">Glycoprotein</keyword>
<dbReference type="InterPro" id="IPR013210">
    <property type="entry name" value="LRR_N_plant-typ"/>
</dbReference>
<keyword evidence="4 10" id="KW-0732">Signal</keyword>
<accession>A0A087HDH7</accession>
<evidence type="ECO:0000256" key="4">
    <source>
        <dbReference type="ARBA" id="ARBA00022729"/>
    </source>
</evidence>
<dbReference type="Gene3D" id="3.80.10.10">
    <property type="entry name" value="Ribonuclease Inhibitor"/>
    <property type="match status" value="1"/>
</dbReference>
<feature type="signal peptide" evidence="10">
    <location>
        <begin position="1"/>
        <end position="27"/>
    </location>
</feature>
<evidence type="ECO:0000256" key="5">
    <source>
        <dbReference type="ARBA" id="ARBA00022737"/>
    </source>
</evidence>
<evidence type="ECO:0000259" key="11">
    <source>
        <dbReference type="Pfam" id="PF08263"/>
    </source>
</evidence>
<reference evidence="13" key="1">
    <citation type="journal article" date="2015" name="Nat. Plants">
        <title>Genome expansion of Arabis alpina linked with retrotransposition and reduced symmetric DNA methylation.</title>
        <authorList>
            <person name="Willing E.M."/>
            <person name="Rawat V."/>
            <person name="Mandakova T."/>
            <person name="Maumus F."/>
            <person name="James G.V."/>
            <person name="Nordstroem K.J."/>
            <person name="Becker C."/>
            <person name="Warthmann N."/>
            <person name="Chica C."/>
            <person name="Szarzynska B."/>
            <person name="Zytnicki M."/>
            <person name="Albani M.C."/>
            <person name="Kiefer C."/>
            <person name="Bergonzi S."/>
            <person name="Castaings L."/>
            <person name="Mateos J.L."/>
            <person name="Berns M.C."/>
            <person name="Bujdoso N."/>
            <person name="Piofczyk T."/>
            <person name="de Lorenzo L."/>
            <person name="Barrero-Sicilia C."/>
            <person name="Mateos I."/>
            <person name="Piednoel M."/>
            <person name="Hagmann J."/>
            <person name="Chen-Min-Tao R."/>
            <person name="Iglesias-Fernandez R."/>
            <person name="Schuster S.C."/>
            <person name="Alonso-Blanco C."/>
            <person name="Roudier F."/>
            <person name="Carbonero P."/>
            <person name="Paz-Ares J."/>
            <person name="Davis S.J."/>
            <person name="Pecinka A."/>
            <person name="Quesneville H."/>
            <person name="Colot V."/>
            <person name="Lysak M.A."/>
            <person name="Weigel D."/>
            <person name="Coupland G."/>
            <person name="Schneeberger K."/>
        </authorList>
    </citation>
    <scope>NUCLEOTIDE SEQUENCE [LARGE SCALE GENOMIC DNA]</scope>
    <source>
        <strain evidence="13">cv. Pajares</strain>
    </source>
</reference>
<gene>
    <name evidence="12" type="ordered locus">AALP_Aa3g340700</name>
</gene>
<keyword evidence="3" id="KW-0812">Transmembrane</keyword>
<evidence type="ECO:0000313" key="12">
    <source>
        <dbReference type="EMBL" id="KFK40179.1"/>
    </source>
</evidence>
<keyword evidence="5" id="KW-0677">Repeat</keyword>
<feature type="domain" description="Leucine-rich repeat-containing N-terminal plant-type" evidence="11">
    <location>
        <begin position="38"/>
        <end position="83"/>
    </location>
</feature>
<dbReference type="AlphaFoldDB" id="A0A087HDH7"/>
<dbReference type="EMBL" id="CM002871">
    <property type="protein sequence ID" value="KFK40179.1"/>
    <property type="molecule type" value="Genomic_DNA"/>
</dbReference>
<protein>
    <recommendedName>
        <fullName evidence="11">Leucine-rich repeat-containing N-terminal plant-type domain-containing protein</fullName>
    </recommendedName>
</protein>
<evidence type="ECO:0000256" key="1">
    <source>
        <dbReference type="ARBA" id="ARBA00004479"/>
    </source>
</evidence>
<dbReference type="Pfam" id="PF08263">
    <property type="entry name" value="LRRNT_2"/>
    <property type="match status" value="1"/>
</dbReference>
<keyword evidence="13" id="KW-1185">Reference proteome</keyword>
<evidence type="ECO:0000256" key="9">
    <source>
        <dbReference type="ARBA" id="ARBA00023180"/>
    </source>
</evidence>
<keyword evidence="6" id="KW-1133">Transmembrane helix</keyword>
<evidence type="ECO:0000313" key="13">
    <source>
        <dbReference type="Proteomes" id="UP000029120"/>
    </source>
</evidence>
<evidence type="ECO:0000256" key="8">
    <source>
        <dbReference type="ARBA" id="ARBA00023170"/>
    </source>
</evidence>
<dbReference type="InterPro" id="IPR046956">
    <property type="entry name" value="RLP23-like"/>
</dbReference>
<evidence type="ECO:0000256" key="2">
    <source>
        <dbReference type="ARBA" id="ARBA00022614"/>
    </source>
</evidence>
<dbReference type="PANTHER" id="PTHR48061:SF46">
    <property type="entry name" value="LEUCINE-RICH REPEAT-CONTAINING N-TERMINAL PLANT-TYPE DOMAIN-CONTAINING PROTEIN"/>
    <property type="match status" value="1"/>
</dbReference>
<proteinExistence type="predicted"/>
<name>A0A087HDH7_ARAAL</name>
<organism evidence="12 13">
    <name type="scientific">Arabis alpina</name>
    <name type="common">Alpine rock-cress</name>
    <dbReference type="NCBI Taxonomy" id="50452"/>
    <lineage>
        <taxon>Eukaryota</taxon>
        <taxon>Viridiplantae</taxon>
        <taxon>Streptophyta</taxon>
        <taxon>Embryophyta</taxon>
        <taxon>Tracheophyta</taxon>
        <taxon>Spermatophyta</taxon>
        <taxon>Magnoliopsida</taxon>
        <taxon>eudicotyledons</taxon>
        <taxon>Gunneridae</taxon>
        <taxon>Pentapetalae</taxon>
        <taxon>rosids</taxon>
        <taxon>malvids</taxon>
        <taxon>Brassicales</taxon>
        <taxon>Brassicaceae</taxon>
        <taxon>Arabideae</taxon>
        <taxon>Arabis</taxon>
    </lineage>
</organism>
<dbReference type="InterPro" id="IPR032675">
    <property type="entry name" value="LRR_dom_sf"/>
</dbReference>
<evidence type="ECO:0000256" key="3">
    <source>
        <dbReference type="ARBA" id="ARBA00022692"/>
    </source>
</evidence>
<dbReference type="SUPFAM" id="SSF52058">
    <property type="entry name" value="L domain-like"/>
    <property type="match status" value="1"/>
</dbReference>
<keyword evidence="2" id="KW-0433">Leucine-rich repeat</keyword>
<feature type="chain" id="PRO_5001823069" description="Leucine-rich repeat-containing N-terminal plant-type domain-containing protein" evidence="10">
    <location>
        <begin position="28"/>
        <end position="150"/>
    </location>
</feature>
<dbReference type="GO" id="GO:0016020">
    <property type="term" value="C:membrane"/>
    <property type="evidence" value="ECO:0007669"/>
    <property type="project" value="UniProtKB-SubCell"/>
</dbReference>
<evidence type="ECO:0000256" key="7">
    <source>
        <dbReference type="ARBA" id="ARBA00023136"/>
    </source>
</evidence>
<sequence length="150" mass="16915">MEGSWNSVSSYLLTLSFLLFISTSVCGYATPSRHLCLQDQRDALLELKNGFQQFFRPFKDLTWSTTSWKKEGDCCTWDGITCDNKSGEVIGLDLGVNSLKGEINSSSSLFRLHKLRALNLAYNDFNSSFITTQYTTFMELTLLNLSSSSF</sequence>
<keyword evidence="7" id="KW-0472">Membrane</keyword>
<dbReference type="Gramene" id="KFK40179">
    <property type="protein sequence ID" value="KFK40179"/>
    <property type="gene ID" value="AALP_AA3G340700"/>
</dbReference>